<protein>
    <submittedName>
        <fullName evidence="1">Uncharacterized protein</fullName>
    </submittedName>
</protein>
<feature type="non-terminal residue" evidence="1">
    <location>
        <position position="1"/>
    </location>
</feature>
<accession>A0A699XCJ2</accession>
<dbReference type="AlphaFoldDB" id="A0A699XCJ2"/>
<organism evidence="1">
    <name type="scientific">Tanacetum cinerariifolium</name>
    <name type="common">Dalmatian daisy</name>
    <name type="synonym">Chrysanthemum cinerariifolium</name>
    <dbReference type="NCBI Taxonomy" id="118510"/>
    <lineage>
        <taxon>Eukaryota</taxon>
        <taxon>Viridiplantae</taxon>
        <taxon>Streptophyta</taxon>
        <taxon>Embryophyta</taxon>
        <taxon>Tracheophyta</taxon>
        <taxon>Spermatophyta</taxon>
        <taxon>Magnoliopsida</taxon>
        <taxon>eudicotyledons</taxon>
        <taxon>Gunneridae</taxon>
        <taxon>Pentapetalae</taxon>
        <taxon>asterids</taxon>
        <taxon>campanulids</taxon>
        <taxon>Asterales</taxon>
        <taxon>Asteraceae</taxon>
        <taxon>Asteroideae</taxon>
        <taxon>Anthemideae</taxon>
        <taxon>Anthemidinae</taxon>
        <taxon>Tanacetum</taxon>
    </lineage>
</organism>
<reference evidence="1" key="1">
    <citation type="journal article" date="2019" name="Sci. Rep.">
        <title>Draft genome of Tanacetum cinerariifolium, the natural source of mosquito coil.</title>
        <authorList>
            <person name="Yamashiro T."/>
            <person name="Shiraishi A."/>
            <person name="Satake H."/>
            <person name="Nakayama K."/>
        </authorList>
    </citation>
    <scope>NUCLEOTIDE SEQUENCE</scope>
</reference>
<proteinExistence type="predicted"/>
<dbReference type="EMBL" id="BKCJ011804240">
    <property type="protein sequence ID" value="GFD54294.1"/>
    <property type="molecule type" value="Genomic_DNA"/>
</dbReference>
<gene>
    <name evidence="1" type="ORF">Tci_926263</name>
</gene>
<evidence type="ECO:0000313" key="1">
    <source>
        <dbReference type="EMBL" id="GFD54294.1"/>
    </source>
</evidence>
<comment type="caution">
    <text evidence="1">The sequence shown here is derived from an EMBL/GenBank/DDBJ whole genome shotgun (WGS) entry which is preliminary data.</text>
</comment>
<name>A0A699XCJ2_TANCI</name>
<sequence>RHKGGVELVERLFERVHLLVAVPGLGYQHHHHVWQRAPAVREQLHDVVEAGRVRLPRVNHGQQHLHLLGRKVGRGVGGQAGVKPV</sequence>